<dbReference type="Gene3D" id="3.80.10.10">
    <property type="entry name" value="Ribonuclease Inhibitor"/>
    <property type="match status" value="2"/>
</dbReference>
<dbReference type="InterPro" id="IPR036388">
    <property type="entry name" value="WH-like_DNA-bd_sf"/>
</dbReference>
<dbReference type="Gene3D" id="3.40.50.300">
    <property type="entry name" value="P-loop containing nucleotide triphosphate hydrolases"/>
    <property type="match status" value="1"/>
</dbReference>
<dbReference type="FunFam" id="1.10.8.430:FF:000003">
    <property type="entry name" value="Probable disease resistance protein At5g66910"/>
    <property type="match status" value="1"/>
</dbReference>
<dbReference type="AlphaFoldDB" id="A0A835DFY0"/>
<evidence type="ECO:0000313" key="8">
    <source>
        <dbReference type="EMBL" id="KAF8401761.1"/>
    </source>
</evidence>
<dbReference type="Gene3D" id="1.10.10.10">
    <property type="entry name" value="Winged helix-like DNA-binding domain superfamily/Winged helix DNA-binding domain"/>
    <property type="match status" value="1"/>
</dbReference>
<name>A0A835DFY0_TETSI</name>
<keyword evidence="3" id="KW-0677">Repeat</keyword>
<dbReference type="EMBL" id="JABCRI010000008">
    <property type="protein sequence ID" value="KAF8401761.1"/>
    <property type="molecule type" value="Genomic_DNA"/>
</dbReference>
<evidence type="ECO:0000256" key="4">
    <source>
        <dbReference type="ARBA" id="ARBA00022821"/>
    </source>
</evidence>
<dbReference type="FunFam" id="3.40.50.300:FF:001091">
    <property type="entry name" value="Probable disease resistance protein At1g61300"/>
    <property type="match status" value="1"/>
</dbReference>
<dbReference type="GO" id="GO:0005524">
    <property type="term" value="F:ATP binding"/>
    <property type="evidence" value="ECO:0007669"/>
    <property type="project" value="UniProtKB-KW"/>
</dbReference>
<comment type="similarity">
    <text evidence="1">Belongs to the disease resistance NB-LRR family.</text>
</comment>
<feature type="domain" description="AAA+ ATPase" evidence="7">
    <location>
        <begin position="170"/>
        <end position="304"/>
    </location>
</feature>
<evidence type="ECO:0000256" key="1">
    <source>
        <dbReference type="ARBA" id="ARBA00008894"/>
    </source>
</evidence>
<dbReference type="SMART" id="SM00369">
    <property type="entry name" value="LRR_TYP"/>
    <property type="match status" value="3"/>
</dbReference>
<dbReference type="OrthoDB" id="664960at2759"/>
<reference evidence="8 9" key="1">
    <citation type="submission" date="2020-04" db="EMBL/GenBank/DDBJ databases">
        <title>Plant Genome Project.</title>
        <authorList>
            <person name="Zhang R.-G."/>
        </authorList>
    </citation>
    <scope>NUCLEOTIDE SEQUENCE [LARGE SCALE GENOMIC DNA]</scope>
    <source>
        <strain evidence="8">YNK0</strain>
        <tissue evidence="8">Leaf</tissue>
    </source>
</reference>
<feature type="coiled-coil region" evidence="6">
    <location>
        <begin position="32"/>
        <end position="59"/>
    </location>
</feature>
<dbReference type="SUPFAM" id="SSF52540">
    <property type="entry name" value="P-loop containing nucleoside triphosphate hydrolases"/>
    <property type="match status" value="1"/>
</dbReference>
<sequence length="914" mass="104270">MDFVSPIINILPRLWDCIASRKNYICGLQEDLSSLRSAMDDLKNVRDDVNRRVKIAEEQQKMWRRDQVEGWLKLVETMEHEVDVIIKDASQQLSRRCLSGYCPKNCHSSYKVGKRVVTKLTAVAELRSKGDFSDVADRMLPALVEAMPIRPTVGMDLMFKSVWRSLEDDHDRIVGLYGMGGVGKTTLLKKINNEFLQQGTHDLDVMVIWVVVSKESNARRVQKDIGERLGLALQEDASQDARARNIFNVLSKKKFVLLLDDIWDRVDLEDVGIPHPDGRNKSRVVFTTRSEAVCGRMDAQKKIRVECLGWQEAWDLFKEKVGADALNSHPEIPKLAAIVAKECGGLPLALITIGRTMASKKTLQEWNHAITVLRKSASEFSGMGEEVFPLLKFSYDNLQNDTIRSCFLYCSLFPEDFEIDKEELIQYWIGEGYLDGFDDMNEARNQGHDIIGTLKLACLLESGLNDDGDVKMHDVIRDLALWIACECGRKKDKFLVQARVGLIEMPEVEKWREAERISLMCNDIKELTEIPTCPKLLTLLLQRNQLKVVPNGFFNFLPALRVLNLSWTTIRKIPAAIIELVELQYLNLSRTGIETLPDEFKKLMKLKYLDVSSTPRLSSIPHKVISEMSRLQVLNLYDAYFGDWEVEGCVGDGSGASIEELECLKHLKALGINIKTVHALQRFFNSQKLPRYTNYLGIKECQSLTSIPPPSSSSTLGNMKCLEVFDCRNCLDLEDLAISWMVGEGHNRFSSTLERLLLRNLPKLRIIRGGPLPHLCFQNLRFLLIDKCNALKDLTWLFGTGNLQILRLFNCKGIEEIICGGVDEVEEFSRLESIWFEDLPELKSIYWHALPFPSLVTIEVHRCPKLKKLPLDSSSAKNTLKSIKGSKRWLDKLEWEDETSKSTFLPYFTFRPVE</sequence>
<keyword evidence="5" id="KW-0067">ATP-binding</keyword>
<dbReference type="PANTHER" id="PTHR33463:SF220">
    <property type="entry name" value="NB-ARC DOMAIN-CONTAINING PROTEIN"/>
    <property type="match status" value="1"/>
</dbReference>
<dbReference type="InterPro" id="IPR003593">
    <property type="entry name" value="AAA+_ATPase"/>
</dbReference>
<dbReference type="GO" id="GO:0043531">
    <property type="term" value="F:ADP binding"/>
    <property type="evidence" value="ECO:0007669"/>
    <property type="project" value="InterPro"/>
</dbReference>
<dbReference type="PANTHER" id="PTHR33463">
    <property type="entry name" value="NB-ARC DOMAIN-CONTAINING PROTEIN-RELATED"/>
    <property type="match status" value="1"/>
</dbReference>
<keyword evidence="6" id="KW-0175">Coiled coil</keyword>
<dbReference type="GO" id="GO:0006952">
    <property type="term" value="P:defense response"/>
    <property type="evidence" value="ECO:0007669"/>
    <property type="project" value="UniProtKB-KW"/>
</dbReference>
<keyword evidence="5" id="KW-0547">Nucleotide-binding</keyword>
<dbReference type="Pfam" id="PF23598">
    <property type="entry name" value="LRR_14"/>
    <property type="match status" value="1"/>
</dbReference>
<keyword evidence="9" id="KW-1185">Reference proteome</keyword>
<dbReference type="Pfam" id="PF00931">
    <property type="entry name" value="NB-ARC"/>
    <property type="match status" value="1"/>
</dbReference>
<dbReference type="InterPro" id="IPR055414">
    <property type="entry name" value="LRR_R13L4/SHOC2-like"/>
</dbReference>
<evidence type="ECO:0000259" key="7">
    <source>
        <dbReference type="SMART" id="SM00382"/>
    </source>
</evidence>
<dbReference type="SMART" id="SM00382">
    <property type="entry name" value="AAA"/>
    <property type="match status" value="1"/>
</dbReference>
<dbReference type="InterPro" id="IPR032675">
    <property type="entry name" value="LRR_dom_sf"/>
</dbReference>
<dbReference type="Pfam" id="PF23559">
    <property type="entry name" value="WHD_DRP"/>
    <property type="match status" value="1"/>
</dbReference>
<dbReference type="InterPro" id="IPR027417">
    <property type="entry name" value="P-loop_NTPase"/>
</dbReference>
<proteinExistence type="inferred from homology"/>
<protein>
    <recommendedName>
        <fullName evidence="7">AAA+ ATPase domain-containing protein</fullName>
    </recommendedName>
</protein>
<dbReference type="OMA" id="RVWIANC"/>
<dbReference type="Pfam" id="PF23247">
    <property type="entry name" value="LRR_RPS2"/>
    <property type="match status" value="1"/>
</dbReference>
<dbReference type="InterPro" id="IPR050905">
    <property type="entry name" value="Plant_NBS-LRR"/>
</dbReference>
<evidence type="ECO:0000313" key="9">
    <source>
        <dbReference type="Proteomes" id="UP000655225"/>
    </source>
</evidence>
<keyword evidence="2" id="KW-0433">Leucine-rich repeat</keyword>
<comment type="caution">
    <text evidence="8">The sequence shown here is derived from an EMBL/GenBank/DDBJ whole genome shotgun (WGS) entry which is preliminary data.</text>
</comment>
<dbReference type="FunFam" id="1.10.10.10:FF:000322">
    <property type="entry name" value="Probable disease resistance protein At1g63360"/>
    <property type="match status" value="1"/>
</dbReference>
<evidence type="ECO:0000256" key="2">
    <source>
        <dbReference type="ARBA" id="ARBA00022614"/>
    </source>
</evidence>
<dbReference type="SUPFAM" id="SSF52058">
    <property type="entry name" value="L domain-like"/>
    <property type="match status" value="1"/>
</dbReference>
<dbReference type="InterPro" id="IPR058922">
    <property type="entry name" value="WHD_DRP"/>
</dbReference>
<evidence type="ECO:0000256" key="6">
    <source>
        <dbReference type="SAM" id="Coils"/>
    </source>
</evidence>
<dbReference type="Proteomes" id="UP000655225">
    <property type="component" value="Unassembled WGS sequence"/>
</dbReference>
<dbReference type="PRINTS" id="PR00364">
    <property type="entry name" value="DISEASERSIST"/>
</dbReference>
<evidence type="ECO:0000256" key="5">
    <source>
        <dbReference type="ARBA" id="ARBA00022840"/>
    </source>
</evidence>
<dbReference type="InterPro" id="IPR042197">
    <property type="entry name" value="Apaf_helical"/>
</dbReference>
<dbReference type="InterPro" id="IPR003591">
    <property type="entry name" value="Leu-rich_rpt_typical-subtyp"/>
</dbReference>
<evidence type="ECO:0000256" key="3">
    <source>
        <dbReference type="ARBA" id="ARBA00022737"/>
    </source>
</evidence>
<keyword evidence="4" id="KW-0611">Plant defense</keyword>
<dbReference type="InterPro" id="IPR057135">
    <property type="entry name" value="At4g27190-like_LRR"/>
</dbReference>
<dbReference type="InterPro" id="IPR002182">
    <property type="entry name" value="NB-ARC"/>
</dbReference>
<organism evidence="8 9">
    <name type="scientific">Tetracentron sinense</name>
    <name type="common">Spur-leaf</name>
    <dbReference type="NCBI Taxonomy" id="13715"/>
    <lineage>
        <taxon>Eukaryota</taxon>
        <taxon>Viridiplantae</taxon>
        <taxon>Streptophyta</taxon>
        <taxon>Embryophyta</taxon>
        <taxon>Tracheophyta</taxon>
        <taxon>Spermatophyta</taxon>
        <taxon>Magnoliopsida</taxon>
        <taxon>Trochodendrales</taxon>
        <taxon>Trochodendraceae</taxon>
        <taxon>Tetracentron</taxon>
    </lineage>
</organism>
<accession>A0A835DFY0</accession>
<dbReference type="Gene3D" id="1.10.8.430">
    <property type="entry name" value="Helical domain of apoptotic protease-activating factors"/>
    <property type="match status" value="1"/>
</dbReference>
<gene>
    <name evidence="8" type="ORF">HHK36_012707</name>
</gene>